<dbReference type="InterPro" id="IPR003661">
    <property type="entry name" value="HisK_dim/P_dom"/>
</dbReference>
<dbReference type="InterPro" id="IPR050351">
    <property type="entry name" value="BphY/WalK/GraS-like"/>
</dbReference>
<dbReference type="GO" id="GO:0005524">
    <property type="term" value="F:ATP binding"/>
    <property type="evidence" value="ECO:0007669"/>
    <property type="project" value="UniProtKB-KW"/>
</dbReference>
<organism evidence="10 11">
    <name type="scientific">Pedobacter lithocola</name>
    <dbReference type="NCBI Taxonomy" id="1908239"/>
    <lineage>
        <taxon>Bacteria</taxon>
        <taxon>Pseudomonadati</taxon>
        <taxon>Bacteroidota</taxon>
        <taxon>Sphingobacteriia</taxon>
        <taxon>Sphingobacteriales</taxon>
        <taxon>Sphingobacteriaceae</taxon>
        <taxon>Pedobacter</taxon>
    </lineage>
</organism>
<name>A0ABV8P7L0_9SPHI</name>
<evidence type="ECO:0000256" key="4">
    <source>
        <dbReference type="ARBA" id="ARBA00022679"/>
    </source>
</evidence>
<dbReference type="CDD" id="cd00082">
    <property type="entry name" value="HisKA"/>
    <property type="match status" value="1"/>
</dbReference>
<keyword evidence="10" id="KW-0547">Nucleotide-binding</keyword>
<evidence type="ECO:0000256" key="1">
    <source>
        <dbReference type="ARBA" id="ARBA00000085"/>
    </source>
</evidence>
<keyword evidence="10" id="KW-0067">ATP-binding</keyword>
<dbReference type="SUPFAM" id="SSF47384">
    <property type="entry name" value="Homodimeric domain of signal transducing histidine kinase"/>
    <property type="match status" value="1"/>
</dbReference>
<keyword evidence="6" id="KW-0902">Two-component regulatory system</keyword>
<comment type="caution">
    <text evidence="10">The sequence shown here is derived from an EMBL/GenBank/DDBJ whole genome shotgun (WGS) entry which is preliminary data.</text>
</comment>
<proteinExistence type="predicted"/>
<dbReference type="Proteomes" id="UP001595789">
    <property type="component" value="Unassembled WGS sequence"/>
</dbReference>
<dbReference type="Gene3D" id="1.10.287.130">
    <property type="match status" value="1"/>
</dbReference>
<dbReference type="Gene3D" id="3.30.450.20">
    <property type="entry name" value="PAS domain"/>
    <property type="match status" value="2"/>
</dbReference>
<dbReference type="InterPro" id="IPR004358">
    <property type="entry name" value="Sig_transdc_His_kin-like_C"/>
</dbReference>
<dbReference type="SUPFAM" id="SSF55874">
    <property type="entry name" value="ATPase domain of HSP90 chaperone/DNA topoisomerase II/histidine kinase"/>
    <property type="match status" value="1"/>
</dbReference>
<dbReference type="PROSITE" id="PS50109">
    <property type="entry name" value="HIS_KIN"/>
    <property type="match status" value="1"/>
</dbReference>
<dbReference type="EC" id="2.7.13.3" evidence="2"/>
<keyword evidence="8" id="KW-0175">Coiled coil</keyword>
<keyword evidence="3" id="KW-0597">Phosphoprotein</keyword>
<dbReference type="PANTHER" id="PTHR45453">
    <property type="entry name" value="PHOSPHATE REGULON SENSOR PROTEIN PHOR"/>
    <property type="match status" value="1"/>
</dbReference>
<dbReference type="InterPro" id="IPR003594">
    <property type="entry name" value="HATPase_dom"/>
</dbReference>
<dbReference type="SUPFAM" id="SSF55785">
    <property type="entry name" value="PYP-like sensor domain (PAS domain)"/>
    <property type="match status" value="2"/>
</dbReference>
<keyword evidence="5" id="KW-0418">Kinase</keyword>
<dbReference type="Pfam" id="PF13596">
    <property type="entry name" value="PAS_10"/>
    <property type="match status" value="1"/>
</dbReference>
<reference evidence="11" key="1">
    <citation type="journal article" date="2019" name="Int. J. Syst. Evol. Microbiol.">
        <title>The Global Catalogue of Microorganisms (GCM) 10K type strain sequencing project: providing services to taxonomists for standard genome sequencing and annotation.</title>
        <authorList>
            <consortium name="The Broad Institute Genomics Platform"/>
            <consortium name="The Broad Institute Genome Sequencing Center for Infectious Disease"/>
            <person name="Wu L."/>
            <person name="Ma J."/>
        </authorList>
    </citation>
    <scope>NUCLEOTIDE SEQUENCE [LARGE SCALE GENOMIC DNA]</scope>
    <source>
        <strain evidence="11">CCM 8691</strain>
    </source>
</reference>
<evidence type="ECO:0000256" key="3">
    <source>
        <dbReference type="ARBA" id="ARBA00022553"/>
    </source>
</evidence>
<dbReference type="InterPro" id="IPR000014">
    <property type="entry name" value="PAS"/>
</dbReference>
<feature type="domain" description="Histidine kinase" evidence="9">
    <location>
        <begin position="437"/>
        <end position="653"/>
    </location>
</feature>
<gene>
    <name evidence="10" type="ORF">ACFOWA_03540</name>
</gene>
<evidence type="ECO:0000256" key="6">
    <source>
        <dbReference type="ARBA" id="ARBA00023012"/>
    </source>
</evidence>
<dbReference type="InterPro" id="IPR036097">
    <property type="entry name" value="HisK_dim/P_sf"/>
</dbReference>
<dbReference type="SMART" id="SM00388">
    <property type="entry name" value="HisKA"/>
    <property type="match status" value="1"/>
</dbReference>
<dbReference type="InterPro" id="IPR005467">
    <property type="entry name" value="His_kinase_dom"/>
</dbReference>
<evidence type="ECO:0000259" key="9">
    <source>
        <dbReference type="PROSITE" id="PS50109"/>
    </source>
</evidence>
<evidence type="ECO:0000313" key="10">
    <source>
        <dbReference type="EMBL" id="MFC4210239.1"/>
    </source>
</evidence>
<dbReference type="EMBL" id="JBHSBW010000007">
    <property type="protein sequence ID" value="MFC4210239.1"/>
    <property type="molecule type" value="Genomic_DNA"/>
</dbReference>
<dbReference type="CDD" id="cd00130">
    <property type="entry name" value="PAS"/>
    <property type="match status" value="1"/>
</dbReference>
<sequence length="668" mass="75980">MLLKSYGDTSKFLLPKHFTTNLETLLPKKLAMVYHSLRNNVLKSKEKLSIYKVKVKHNDEFLRVNLTLTPLANGGSRQKLMMVTFSEDKSYASFSEAGNEFDEKKYHDEYTRNLEDELRSLKEKLNSTYEQLDASNENMQSFNEEMISANEEMQSTNEEMQSVNEELDTINSEYQLKNRELTEINDDLNNYFRSNINGQLFINKELLLMKFSPGTVKQINLLESDIGRPLSNITTNIKFETLIEDVRNVLNEGSVITKEIETNNGKWYQVMTMPYIRQSDHTNSGAIITFNDITELKKVQKELDNSNKVLGMAIDAAETGTWTIKLDTGEFTASQRLKELFGFNCEDEVNYAAALSKIKQESRSVFEQAVSDTIKTGQKFDIEFPVASSDNRFDTWVRAIGSLSLDNDNKPEYFTGVLNDITINKQDEVRKNDFIAMVSHELRSPLTTLQAYIQLLMSRSEIPSRAFTLSALEKANTQIKKMTSLITGFLNVSSLEAGKIKLNIEPFELNDLVKETIDDILFLKSSNQIIVKESPLCEVDADREKIGQVITNYISNAIKYNRAESEIVIEVSCSEDEVQVAVTDKGLGISKNDQARLFERYYRIDSNSTKSISGFGLGLYLSAEIIKHHKGKVWVESELGEGSTFYFSLPKKEMDSIKNTLKVDVVSS</sequence>
<protein>
    <recommendedName>
        <fullName evidence="2">histidine kinase</fullName>
        <ecNumber evidence="2">2.7.13.3</ecNumber>
    </recommendedName>
</protein>
<evidence type="ECO:0000256" key="2">
    <source>
        <dbReference type="ARBA" id="ARBA00012438"/>
    </source>
</evidence>
<dbReference type="RefSeq" id="WP_378981840.1">
    <property type="nucleotide sequence ID" value="NZ_JBHSBW010000007.1"/>
</dbReference>
<dbReference type="PRINTS" id="PR00344">
    <property type="entry name" value="BCTRLSENSOR"/>
</dbReference>
<evidence type="ECO:0000256" key="7">
    <source>
        <dbReference type="ARBA" id="ARBA00023136"/>
    </source>
</evidence>
<dbReference type="Pfam" id="PF02518">
    <property type="entry name" value="HATPase_c"/>
    <property type="match status" value="1"/>
</dbReference>
<dbReference type="InterPro" id="IPR036890">
    <property type="entry name" value="HATPase_C_sf"/>
</dbReference>
<evidence type="ECO:0000313" key="11">
    <source>
        <dbReference type="Proteomes" id="UP001595789"/>
    </source>
</evidence>
<comment type="catalytic activity">
    <reaction evidence="1">
        <text>ATP + protein L-histidine = ADP + protein N-phospho-L-histidine.</text>
        <dbReference type="EC" id="2.7.13.3"/>
    </reaction>
</comment>
<dbReference type="Gene3D" id="3.30.565.10">
    <property type="entry name" value="Histidine kinase-like ATPase, C-terminal domain"/>
    <property type="match status" value="1"/>
</dbReference>
<keyword evidence="7" id="KW-0472">Membrane</keyword>
<evidence type="ECO:0000256" key="5">
    <source>
        <dbReference type="ARBA" id="ARBA00022777"/>
    </source>
</evidence>
<dbReference type="Pfam" id="PF00512">
    <property type="entry name" value="HisKA"/>
    <property type="match status" value="1"/>
</dbReference>
<accession>A0ABV8P7L0</accession>
<dbReference type="InterPro" id="IPR035965">
    <property type="entry name" value="PAS-like_dom_sf"/>
</dbReference>
<keyword evidence="11" id="KW-1185">Reference proteome</keyword>
<dbReference type="SMART" id="SM00387">
    <property type="entry name" value="HATPase_c"/>
    <property type="match status" value="1"/>
</dbReference>
<evidence type="ECO:0000256" key="8">
    <source>
        <dbReference type="SAM" id="Coils"/>
    </source>
</evidence>
<dbReference type="PANTHER" id="PTHR45453:SF1">
    <property type="entry name" value="PHOSPHATE REGULON SENSOR PROTEIN PHOR"/>
    <property type="match status" value="1"/>
</dbReference>
<feature type="coiled-coil region" evidence="8">
    <location>
        <begin position="111"/>
        <end position="180"/>
    </location>
</feature>
<keyword evidence="4" id="KW-0808">Transferase</keyword>